<dbReference type="PROSITE" id="PS51412">
    <property type="entry name" value="MACPF_2"/>
    <property type="match status" value="1"/>
</dbReference>
<reference evidence="2 3" key="1">
    <citation type="submission" date="2009-08" db="EMBL/GenBank/DDBJ databases">
        <title>The Genome Sequence of Spizellomyces punctatus strain DAOM BR117.</title>
        <authorList>
            <consortium name="The Broad Institute Genome Sequencing Platform"/>
            <person name="Russ C."/>
            <person name="Cuomo C."/>
            <person name="Shea T."/>
            <person name="Young S.K."/>
            <person name="Zeng Q."/>
            <person name="Koehrsen M."/>
            <person name="Haas B."/>
            <person name="Borodovsky M."/>
            <person name="Guigo R."/>
            <person name="Alvarado L."/>
            <person name="Berlin A."/>
            <person name="Bochicchio J."/>
            <person name="Borenstein D."/>
            <person name="Chapman S."/>
            <person name="Chen Z."/>
            <person name="Engels R."/>
            <person name="Freedman E."/>
            <person name="Gellesch M."/>
            <person name="Goldberg J."/>
            <person name="Griggs A."/>
            <person name="Gujja S."/>
            <person name="Heiman D."/>
            <person name="Hepburn T."/>
            <person name="Howarth C."/>
            <person name="Jen D."/>
            <person name="Larson L."/>
            <person name="Lewis B."/>
            <person name="Mehta T."/>
            <person name="Park D."/>
            <person name="Pearson M."/>
            <person name="Roberts A."/>
            <person name="Saif S."/>
            <person name="Shenoy N."/>
            <person name="Sisk P."/>
            <person name="Stolte C."/>
            <person name="Sykes S."/>
            <person name="Thomson T."/>
            <person name="Walk T."/>
            <person name="White J."/>
            <person name="Yandava C."/>
            <person name="Burger G."/>
            <person name="Gray M.W."/>
            <person name="Holland P.W.H."/>
            <person name="King N."/>
            <person name="Lang F.B.F."/>
            <person name="Roger A.J."/>
            <person name="Ruiz-Trillo I."/>
            <person name="Lander E."/>
            <person name="Nusbaum C."/>
        </authorList>
    </citation>
    <scope>NUCLEOTIDE SEQUENCE [LARGE SCALE GENOMIC DNA]</scope>
    <source>
        <strain evidence="2 3">DAOM BR117</strain>
    </source>
</reference>
<dbReference type="SMART" id="SM00457">
    <property type="entry name" value="MACPF"/>
    <property type="match status" value="1"/>
</dbReference>
<gene>
    <name evidence="2" type="ORF">SPPG_00278</name>
</gene>
<dbReference type="OrthoDB" id="2933584at2759"/>
<dbReference type="STRING" id="645134.A0A0L0HTX1"/>
<dbReference type="InParanoid" id="A0A0L0HTX1"/>
<dbReference type="VEuPathDB" id="FungiDB:SPPG_00278"/>
<accession>A0A0L0HTX1</accession>
<keyword evidence="3" id="KW-1185">Reference proteome</keyword>
<dbReference type="eggNOG" id="KOG2311">
    <property type="taxonomic scope" value="Eukaryota"/>
</dbReference>
<evidence type="ECO:0000313" key="2">
    <source>
        <dbReference type="EMBL" id="KND04553.1"/>
    </source>
</evidence>
<organism evidence="2 3">
    <name type="scientific">Spizellomyces punctatus (strain DAOM BR117)</name>
    <dbReference type="NCBI Taxonomy" id="645134"/>
    <lineage>
        <taxon>Eukaryota</taxon>
        <taxon>Fungi</taxon>
        <taxon>Fungi incertae sedis</taxon>
        <taxon>Chytridiomycota</taxon>
        <taxon>Chytridiomycota incertae sedis</taxon>
        <taxon>Chytridiomycetes</taxon>
        <taxon>Spizellomycetales</taxon>
        <taxon>Spizellomycetaceae</taxon>
        <taxon>Spizellomyces</taxon>
    </lineage>
</organism>
<evidence type="ECO:0000313" key="3">
    <source>
        <dbReference type="Proteomes" id="UP000053201"/>
    </source>
</evidence>
<dbReference type="EMBL" id="KQ257450">
    <property type="protein sequence ID" value="KND04553.1"/>
    <property type="molecule type" value="Genomic_DNA"/>
</dbReference>
<dbReference type="InterPro" id="IPR020864">
    <property type="entry name" value="MACPF"/>
</dbReference>
<protein>
    <recommendedName>
        <fullName evidence="1">MACPF domain-containing protein</fullName>
    </recommendedName>
</protein>
<dbReference type="Proteomes" id="UP000053201">
    <property type="component" value="Unassembled WGS sequence"/>
</dbReference>
<dbReference type="Pfam" id="PF01823">
    <property type="entry name" value="MACPF"/>
    <property type="match status" value="1"/>
</dbReference>
<proteinExistence type="predicted"/>
<dbReference type="RefSeq" id="XP_016612592.1">
    <property type="nucleotide sequence ID" value="XM_016748609.1"/>
</dbReference>
<dbReference type="AlphaFoldDB" id="A0A0L0HTX1"/>
<name>A0A0L0HTX1_SPIPD</name>
<sequence>MTGQSDPTKRPRIPIKLPDDDPLTILPGSDFVGCGYNVLRGFYADATSCGARLFQLDKDGFEQVEIARGYLFSKPKLITEHPAIGTQFWTASGTSIKEFVSQVNSRTKIEGEYNFFSGSIESDFGQSTAENSQMSFSKVQYNVDLYTLQLPPSSTASKLVDPKVQTDIDNMDPFQLFNTYGTHYVASLVMGGRAVYTSSTNKFDFSSKFSLDIVAKASYKALTGSISAEEELKFRNDIRSFNENSTTHLRTTGGSPGLGGDSFPEHANDWAKSVIDYIAFVDFLDFNSLQPIWGLASTPARSDALHKAFAEYCEKYQEHYVVDSGPYLRAKVVPLSYIQYTDRGSGSRSDLSVCQADIGGGWYSLGQIAFPNYNTPSGRTVVVQEIVPNSGALADVASWQRVWDDHGSGKSGNYNLWRGLASNPVDYAVLGDFFRGDVGDQNPPSAAEANGIKAVNIKCLTPAQIGSKVWDDTGTHASDDGSVWNIIPREQTIAALDPSISPYFASAKNHSPPQRDVYVLKKSAVVFVQDVASRDFSSNLTYSHDELPDEGQDITTPLKFGSLPNDIDKNLLPDSILKRDKLHHATSPAFEVHTTNDFQKVENRCGFARLYANGGDNILTLVQYRADTKKYEDVVTWFGGMADTMHALVQSGLRQRDRFEFRLVLVMGVCVIWLKNLVNKDKDYFVSLSHVFPYRSTQLVGRTDMAKALTTFLDIVSSQPPGLKPNPDHPYQPGTPEVSYGTYSINNFNMTEGQERTQWCWAVVCQSIARALGLAAYTQQEIVTAVFGKLDNKPKVIDVALEKVYNLKYVAANPDRAATQADVFARGQPFAQTLEMVQGTRTWYHAVITSTMVYQARNSVLTVWDSADVVPTAQDITWDNFSRPGGYRMIGCYNGVFVPKR</sequence>
<dbReference type="GeneID" id="27684018"/>
<evidence type="ECO:0000259" key="1">
    <source>
        <dbReference type="PROSITE" id="PS51412"/>
    </source>
</evidence>
<feature type="domain" description="MACPF" evidence="1">
    <location>
        <begin position="15"/>
        <end position="324"/>
    </location>
</feature>